<name>A0ABU6RWB5_9FABA</name>
<evidence type="ECO:0000313" key="2">
    <source>
        <dbReference type="Proteomes" id="UP001341840"/>
    </source>
</evidence>
<keyword evidence="2" id="KW-1185">Reference proteome</keyword>
<reference evidence="1 2" key="1">
    <citation type="journal article" date="2023" name="Plants (Basel)">
        <title>Bridging the Gap: Combining Genomics and Transcriptomics Approaches to Understand Stylosanthes scabra, an Orphan Legume from the Brazilian Caatinga.</title>
        <authorList>
            <person name="Ferreira-Neto J.R.C."/>
            <person name="da Silva M.D."/>
            <person name="Binneck E."/>
            <person name="de Melo N.F."/>
            <person name="da Silva R.H."/>
            <person name="de Melo A.L.T.M."/>
            <person name="Pandolfi V."/>
            <person name="Bustamante F.O."/>
            <person name="Brasileiro-Vidal A.C."/>
            <person name="Benko-Iseppon A.M."/>
        </authorList>
    </citation>
    <scope>NUCLEOTIDE SEQUENCE [LARGE SCALE GENOMIC DNA]</scope>
    <source>
        <tissue evidence="1">Leaves</tissue>
    </source>
</reference>
<dbReference type="EMBL" id="JASCZI010032140">
    <property type="protein sequence ID" value="MED6127928.1"/>
    <property type="molecule type" value="Genomic_DNA"/>
</dbReference>
<organism evidence="1 2">
    <name type="scientific">Stylosanthes scabra</name>
    <dbReference type="NCBI Taxonomy" id="79078"/>
    <lineage>
        <taxon>Eukaryota</taxon>
        <taxon>Viridiplantae</taxon>
        <taxon>Streptophyta</taxon>
        <taxon>Embryophyta</taxon>
        <taxon>Tracheophyta</taxon>
        <taxon>Spermatophyta</taxon>
        <taxon>Magnoliopsida</taxon>
        <taxon>eudicotyledons</taxon>
        <taxon>Gunneridae</taxon>
        <taxon>Pentapetalae</taxon>
        <taxon>rosids</taxon>
        <taxon>fabids</taxon>
        <taxon>Fabales</taxon>
        <taxon>Fabaceae</taxon>
        <taxon>Papilionoideae</taxon>
        <taxon>50 kb inversion clade</taxon>
        <taxon>dalbergioids sensu lato</taxon>
        <taxon>Dalbergieae</taxon>
        <taxon>Pterocarpus clade</taxon>
        <taxon>Stylosanthes</taxon>
    </lineage>
</organism>
<evidence type="ECO:0000313" key="1">
    <source>
        <dbReference type="EMBL" id="MED6127928.1"/>
    </source>
</evidence>
<protein>
    <submittedName>
        <fullName evidence="1">Uncharacterized protein</fullName>
    </submittedName>
</protein>
<gene>
    <name evidence="1" type="ORF">PIB30_092725</name>
</gene>
<sequence length="139" mass="15228">MVKAPLFIDSELHWCIRTGASGAYALAPNSCLGAPPKAIGACTLALSCNLLVPLALFSHFRSELCLLKPETLERTHQGIVQNGKWFKTRKPVGSHPIPAFLDLPFISPINIVVCTSVIIKRSFEACNGAKVKVRKLNFW</sequence>
<comment type="caution">
    <text evidence="1">The sequence shown here is derived from an EMBL/GenBank/DDBJ whole genome shotgun (WGS) entry which is preliminary data.</text>
</comment>
<accession>A0ABU6RWB5</accession>
<dbReference type="Proteomes" id="UP001341840">
    <property type="component" value="Unassembled WGS sequence"/>
</dbReference>
<proteinExistence type="predicted"/>